<dbReference type="InterPro" id="IPR050090">
    <property type="entry name" value="Tyrosine_recombinase_XerCD"/>
</dbReference>
<keyword evidence="1" id="KW-0233">DNA recombination</keyword>
<feature type="compositionally biased region" description="Polar residues" evidence="2">
    <location>
        <begin position="201"/>
        <end position="220"/>
    </location>
</feature>
<gene>
    <name evidence="4" type="ORF">S12H4_53594</name>
</gene>
<dbReference type="Pfam" id="PF00589">
    <property type="entry name" value="Phage_integrase"/>
    <property type="match status" value="1"/>
</dbReference>
<dbReference type="PANTHER" id="PTHR30349">
    <property type="entry name" value="PHAGE INTEGRASE-RELATED"/>
    <property type="match status" value="1"/>
</dbReference>
<name>X1UJB7_9ZZZZ</name>
<evidence type="ECO:0000256" key="1">
    <source>
        <dbReference type="ARBA" id="ARBA00023172"/>
    </source>
</evidence>
<dbReference type="Gene3D" id="1.10.443.10">
    <property type="entry name" value="Intergrase catalytic core"/>
    <property type="match status" value="1"/>
</dbReference>
<evidence type="ECO:0000259" key="3">
    <source>
        <dbReference type="PROSITE" id="PS51898"/>
    </source>
</evidence>
<dbReference type="InterPro" id="IPR011010">
    <property type="entry name" value="DNA_brk_join_enz"/>
</dbReference>
<evidence type="ECO:0000256" key="2">
    <source>
        <dbReference type="SAM" id="MobiDB-lite"/>
    </source>
</evidence>
<dbReference type="PANTHER" id="PTHR30349:SF64">
    <property type="entry name" value="PROPHAGE INTEGRASE INTD-RELATED"/>
    <property type="match status" value="1"/>
</dbReference>
<sequence>LEWCGEEKVKRVKTPKRQPRYVPEGEYEMFFTRISNKRSHKETITRDTLMFQVMDATGMRCHEVATLKVRDLFLDGRYQEEPYLIAHGKGDKDRMIPLTLEMAQTLWYFIKGKRSCESVFGLKTKSVINKFYIWKQKAGVLLTAHDLRRHFATDLSDLGVNIRTTQQLMGHEDVTTTERYIAVPPKSARAAIELRGRTRNQKVSLNDESQHSSLSPESTMRVNVDDSLMVDLR</sequence>
<evidence type="ECO:0000313" key="4">
    <source>
        <dbReference type="EMBL" id="GAJ03692.1"/>
    </source>
</evidence>
<organism evidence="4">
    <name type="scientific">marine sediment metagenome</name>
    <dbReference type="NCBI Taxonomy" id="412755"/>
    <lineage>
        <taxon>unclassified sequences</taxon>
        <taxon>metagenomes</taxon>
        <taxon>ecological metagenomes</taxon>
    </lineage>
</organism>
<comment type="caution">
    <text evidence="4">The sequence shown here is derived from an EMBL/GenBank/DDBJ whole genome shotgun (WGS) entry which is preliminary data.</text>
</comment>
<dbReference type="InterPro" id="IPR013762">
    <property type="entry name" value="Integrase-like_cat_sf"/>
</dbReference>
<proteinExistence type="predicted"/>
<feature type="domain" description="Tyr recombinase" evidence="3">
    <location>
        <begin position="17"/>
        <end position="193"/>
    </location>
</feature>
<dbReference type="SUPFAM" id="SSF56349">
    <property type="entry name" value="DNA breaking-rejoining enzymes"/>
    <property type="match status" value="1"/>
</dbReference>
<dbReference type="EMBL" id="BARW01034147">
    <property type="protein sequence ID" value="GAJ03692.1"/>
    <property type="molecule type" value="Genomic_DNA"/>
</dbReference>
<dbReference type="GO" id="GO:0003677">
    <property type="term" value="F:DNA binding"/>
    <property type="evidence" value="ECO:0007669"/>
    <property type="project" value="InterPro"/>
</dbReference>
<dbReference type="GO" id="GO:0006310">
    <property type="term" value="P:DNA recombination"/>
    <property type="evidence" value="ECO:0007669"/>
    <property type="project" value="UniProtKB-KW"/>
</dbReference>
<accession>X1UJB7</accession>
<feature type="region of interest" description="Disordered" evidence="2">
    <location>
        <begin position="199"/>
        <end position="220"/>
    </location>
</feature>
<dbReference type="PROSITE" id="PS51898">
    <property type="entry name" value="TYR_RECOMBINASE"/>
    <property type="match status" value="1"/>
</dbReference>
<protein>
    <recommendedName>
        <fullName evidence="3">Tyr recombinase domain-containing protein</fullName>
    </recommendedName>
</protein>
<feature type="non-terminal residue" evidence="4">
    <location>
        <position position="1"/>
    </location>
</feature>
<dbReference type="AlphaFoldDB" id="X1UJB7"/>
<dbReference type="InterPro" id="IPR002104">
    <property type="entry name" value="Integrase_catalytic"/>
</dbReference>
<feature type="non-terminal residue" evidence="4">
    <location>
        <position position="233"/>
    </location>
</feature>
<dbReference type="GO" id="GO:0015074">
    <property type="term" value="P:DNA integration"/>
    <property type="evidence" value="ECO:0007669"/>
    <property type="project" value="InterPro"/>
</dbReference>
<reference evidence="4" key="1">
    <citation type="journal article" date="2014" name="Front. Microbiol.">
        <title>High frequency of phylogenetically diverse reductive dehalogenase-homologous genes in deep subseafloor sedimentary metagenomes.</title>
        <authorList>
            <person name="Kawai M."/>
            <person name="Futagami T."/>
            <person name="Toyoda A."/>
            <person name="Takaki Y."/>
            <person name="Nishi S."/>
            <person name="Hori S."/>
            <person name="Arai W."/>
            <person name="Tsubouchi T."/>
            <person name="Morono Y."/>
            <person name="Uchiyama I."/>
            <person name="Ito T."/>
            <person name="Fujiyama A."/>
            <person name="Inagaki F."/>
            <person name="Takami H."/>
        </authorList>
    </citation>
    <scope>NUCLEOTIDE SEQUENCE</scope>
    <source>
        <strain evidence="4">Expedition CK06-06</strain>
    </source>
</reference>